<dbReference type="RefSeq" id="XP_064719725.1">
    <property type="nucleotide sequence ID" value="XM_064863653.1"/>
</dbReference>
<sequence>MIRDQLKTNKGKKEQKRSEMKCPQLFQLGASDKTCGESVHVCRAQLYRRGFKNTLSDYARPSAVKDADQGESKSERANILLHFNVPLPAEP</sequence>
<proteinExistence type="predicted"/>
<dbReference type="EMBL" id="CP143808">
    <property type="protein sequence ID" value="WVO20486.1"/>
    <property type="molecule type" value="Genomic_DNA"/>
</dbReference>
<evidence type="ECO:0000313" key="2">
    <source>
        <dbReference type="Proteomes" id="UP001432216"/>
    </source>
</evidence>
<gene>
    <name evidence="1" type="ORF">IAS62_001783</name>
</gene>
<evidence type="ECO:0000313" key="1">
    <source>
        <dbReference type="EMBL" id="WVO20486.1"/>
    </source>
</evidence>
<protein>
    <submittedName>
        <fullName evidence="1">Uncharacterized protein</fullName>
    </submittedName>
</protein>
<dbReference type="Proteomes" id="UP001432216">
    <property type="component" value="Chromosome 3"/>
</dbReference>
<dbReference type="GeneID" id="89988557"/>
<keyword evidence="2" id="KW-1185">Reference proteome</keyword>
<reference evidence="1 2" key="1">
    <citation type="submission" date="2024-01" db="EMBL/GenBank/DDBJ databases">
        <title>Comparative genomics of Cryptococcus and Kwoniella reveals pathogenesis evolution and contrasting modes of karyotype evolution via chromosome fusion or intercentromeric recombination.</title>
        <authorList>
            <person name="Coelho M.A."/>
            <person name="David-Palma M."/>
            <person name="Shea T."/>
            <person name="Bowers K."/>
            <person name="McGinley-Smith S."/>
            <person name="Mohammad A.W."/>
            <person name="Gnirke A."/>
            <person name="Yurkov A.M."/>
            <person name="Nowrousian M."/>
            <person name="Sun S."/>
            <person name="Cuomo C.A."/>
            <person name="Heitman J."/>
        </authorList>
    </citation>
    <scope>NUCLEOTIDE SEQUENCE [LARGE SCALE GENOMIC DNA]</scope>
    <source>
        <strain evidence="1 2">7685027</strain>
    </source>
</reference>
<accession>A0ABZ2APN8</accession>
<name>A0ABZ2APN8_9TREE</name>
<organism evidence="1 2">
    <name type="scientific">Cryptococcus decagattii</name>
    <dbReference type="NCBI Taxonomy" id="1859122"/>
    <lineage>
        <taxon>Eukaryota</taxon>
        <taxon>Fungi</taxon>
        <taxon>Dikarya</taxon>
        <taxon>Basidiomycota</taxon>
        <taxon>Agaricomycotina</taxon>
        <taxon>Tremellomycetes</taxon>
        <taxon>Tremellales</taxon>
        <taxon>Cryptococcaceae</taxon>
        <taxon>Cryptococcus</taxon>
        <taxon>Cryptococcus gattii species complex</taxon>
    </lineage>
</organism>